<gene>
    <name evidence="8" type="ORF">UFOPK1835_00720</name>
</gene>
<evidence type="ECO:0000256" key="3">
    <source>
        <dbReference type="ARBA" id="ARBA00022827"/>
    </source>
</evidence>
<keyword evidence="2" id="KW-0285">Flavoprotein</keyword>
<keyword evidence="4" id="KW-0560">Oxidoreductase</keyword>
<dbReference type="GO" id="GO:0004729">
    <property type="term" value="F:oxygen-dependent protoporphyrinogen oxidase activity"/>
    <property type="evidence" value="ECO:0007669"/>
    <property type="project" value="InterPro"/>
</dbReference>
<dbReference type="SUPFAM" id="SSF54373">
    <property type="entry name" value="FAD-linked reductases, C-terminal domain"/>
    <property type="match status" value="1"/>
</dbReference>
<evidence type="ECO:0000313" key="8">
    <source>
        <dbReference type="EMBL" id="CAB4605277.1"/>
    </source>
</evidence>
<dbReference type="Gene3D" id="3.50.50.60">
    <property type="entry name" value="FAD/NAD(P)-binding domain"/>
    <property type="match status" value="1"/>
</dbReference>
<evidence type="ECO:0000256" key="5">
    <source>
        <dbReference type="ARBA" id="ARBA00023133"/>
    </source>
</evidence>
<evidence type="ECO:0000256" key="1">
    <source>
        <dbReference type="ARBA" id="ARBA00001974"/>
    </source>
</evidence>
<dbReference type="InterPro" id="IPR050464">
    <property type="entry name" value="Zeta_carotene_desat/Oxidored"/>
</dbReference>
<dbReference type="Gene3D" id="3.90.660.20">
    <property type="entry name" value="Protoporphyrinogen oxidase, mitochondrial, domain 2"/>
    <property type="match status" value="1"/>
</dbReference>
<sequence>MTDPTDTTGPRSGRVVVIGAGITGLTAAFTLATRHPGIDVTVLEAADRVGGKILTTPFAGRPVDCGADAFLARVPEARDLCAELGLSDVLASPAERSALVWTRGALRRLPAGLVLGVPTDLDALTSSGIVSPAGVERARLDLDVTEWPEGGPPADPDGRGDMSVGELVRGRLGDEVFERLVAPLLSGVNAGDADQLSVAAGAGQLAGAARANPSLITALRAQAKAARDAQADPDAPVFYGLPVGTQTLTDLLLSRLTAAGVPVHLRCPATALVRTAGGWSVTTPLGTIVADRVILATPGPVASRLLAGPAPTVSSHIAELDYASVAMVTLAVRRTALGHPIDASGFLVAKTDHLPTLTACSWASTKWAHLADPDVAILRVSAGRFGDTAALELSDGDLVAALTADLATTMGLTEAPIEARVTRWVDALPQFLPGHLGRVRTWRAELAECAPGVTVAGAAYDGLGLPACIRQGRQAALDAA</sequence>
<proteinExistence type="predicted"/>
<name>A0A6J6GVE2_9ZZZZ</name>
<dbReference type="Gene3D" id="1.10.3110.10">
    <property type="entry name" value="protoporphyrinogen ix oxidase, domain 3"/>
    <property type="match status" value="1"/>
</dbReference>
<evidence type="ECO:0000256" key="4">
    <source>
        <dbReference type="ARBA" id="ARBA00023002"/>
    </source>
</evidence>
<dbReference type="GO" id="GO:0006783">
    <property type="term" value="P:heme biosynthetic process"/>
    <property type="evidence" value="ECO:0007669"/>
    <property type="project" value="UniProtKB-KW"/>
</dbReference>
<protein>
    <submittedName>
        <fullName evidence="8">Unannotated protein</fullName>
    </submittedName>
</protein>
<dbReference type="InterPro" id="IPR004572">
    <property type="entry name" value="Protoporphyrinogen_oxidase"/>
</dbReference>
<dbReference type="NCBIfam" id="TIGR00562">
    <property type="entry name" value="proto_IX_ox"/>
    <property type="match status" value="1"/>
</dbReference>
<dbReference type="PANTHER" id="PTHR42923">
    <property type="entry name" value="PROTOPORPHYRINOGEN OXIDASE"/>
    <property type="match status" value="1"/>
</dbReference>
<accession>A0A6J6GVE2</accession>
<comment type="cofactor">
    <cofactor evidence="1">
        <name>FAD</name>
        <dbReference type="ChEBI" id="CHEBI:57692"/>
    </cofactor>
</comment>
<dbReference type="EMBL" id="CAEZUP010000022">
    <property type="protein sequence ID" value="CAB4605277.1"/>
    <property type="molecule type" value="Genomic_DNA"/>
</dbReference>
<feature type="domain" description="Amine oxidase" evidence="7">
    <location>
        <begin position="22"/>
        <end position="476"/>
    </location>
</feature>
<comment type="pathway">
    <text evidence="6">Porphyrin-containing compound metabolism.</text>
</comment>
<dbReference type="InterPro" id="IPR036188">
    <property type="entry name" value="FAD/NAD-bd_sf"/>
</dbReference>
<reference evidence="8" key="1">
    <citation type="submission" date="2020-05" db="EMBL/GenBank/DDBJ databases">
        <authorList>
            <person name="Chiriac C."/>
            <person name="Salcher M."/>
            <person name="Ghai R."/>
            <person name="Kavagutti S V."/>
        </authorList>
    </citation>
    <scope>NUCLEOTIDE SEQUENCE</scope>
</reference>
<evidence type="ECO:0000259" key="7">
    <source>
        <dbReference type="Pfam" id="PF01593"/>
    </source>
</evidence>
<dbReference type="SUPFAM" id="SSF51905">
    <property type="entry name" value="FAD/NAD(P)-binding domain"/>
    <property type="match status" value="1"/>
</dbReference>
<evidence type="ECO:0000256" key="2">
    <source>
        <dbReference type="ARBA" id="ARBA00022630"/>
    </source>
</evidence>
<evidence type="ECO:0000256" key="6">
    <source>
        <dbReference type="ARBA" id="ARBA00023444"/>
    </source>
</evidence>
<dbReference type="PANTHER" id="PTHR42923:SF3">
    <property type="entry name" value="PROTOPORPHYRINOGEN OXIDASE"/>
    <property type="match status" value="1"/>
</dbReference>
<organism evidence="8">
    <name type="scientific">freshwater metagenome</name>
    <dbReference type="NCBI Taxonomy" id="449393"/>
    <lineage>
        <taxon>unclassified sequences</taxon>
        <taxon>metagenomes</taxon>
        <taxon>ecological metagenomes</taxon>
    </lineage>
</organism>
<dbReference type="InterPro" id="IPR002937">
    <property type="entry name" value="Amino_oxidase"/>
</dbReference>
<dbReference type="Pfam" id="PF01593">
    <property type="entry name" value="Amino_oxidase"/>
    <property type="match status" value="1"/>
</dbReference>
<dbReference type="AlphaFoldDB" id="A0A6J6GVE2"/>
<keyword evidence="3" id="KW-0274">FAD</keyword>
<keyword evidence="5" id="KW-0350">Heme biosynthesis</keyword>